<dbReference type="STRING" id="1121476.SAMN02745751_00442"/>
<dbReference type="Proteomes" id="UP000184052">
    <property type="component" value="Unassembled WGS sequence"/>
</dbReference>
<evidence type="ECO:0000256" key="5">
    <source>
        <dbReference type="ARBA" id="ARBA00022692"/>
    </source>
</evidence>
<keyword evidence="7 8" id="KW-0472">Membrane</keyword>
<dbReference type="GO" id="GO:0005886">
    <property type="term" value="C:plasma membrane"/>
    <property type="evidence" value="ECO:0007669"/>
    <property type="project" value="UniProtKB-SubCell"/>
</dbReference>
<dbReference type="RefSeq" id="WP_073046465.1">
    <property type="nucleotide sequence ID" value="NZ_FQZL01000005.1"/>
</dbReference>
<feature type="transmembrane region" description="Helical" evidence="8">
    <location>
        <begin position="353"/>
        <end position="377"/>
    </location>
</feature>
<evidence type="ECO:0000256" key="6">
    <source>
        <dbReference type="ARBA" id="ARBA00022989"/>
    </source>
</evidence>
<keyword evidence="3 8" id="KW-0813">Transport</keyword>
<proteinExistence type="inferred from homology"/>
<gene>
    <name evidence="9" type="ORF">SAMN02745751_00442</name>
</gene>
<dbReference type="PANTHER" id="PTHR30330:SF14">
    <property type="entry name" value="SODIUM_AMINO ACID (ALANINE) SYMPORTER"/>
    <property type="match status" value="1"/>
</dbReference>
<name>A0A1M6BR15_9FIRM</name>
<sequence>MALMEKIVWEYLWGMPLVLTILFIGIFFTVTSGFFQFRFIPHIFKTSLGRLFGKDTEGEEGTLSSLEALSIAAGATVGVGNIGGVATAIAVGGPGAVFWLIVAGILGQVIKMAEVSLAVYFRNTQEDGHTYGGPTYYISKGLGKERGWNVIPKVLAFIFIFGFGVGFFLTMQNYTVSEAVATTFDMNMIVVSVVYTVLLYLMISGGLPSLGKIASKIVPFMILFYLASGLFVIIKNAAVLPHAFGMIIGGAFNGSAALGGFAGAAFSQVIKIGMSRAVYSNEAGWGSSPMIHASAKTDHPIRQGILGIFEVFLDTIVICTITSLVIIVTGEWSSGLSGAELTLSAFETGIGSFGRIILASGVLLFGITTSSGLYAQIEVLVRYLLGEENRKNKIILDIYKWSYPLPGLLLVVVAVVNEMPGTAVWLFADMSTALPIFANLLSLLLLSGTFIKLLKDYKARYLGIGEVDPEFRVFYDQEDINKASNL</sequence>
<feature type="transmembrane region" description="Helical" evidence="8">
    <location>
        <begin position="311"/>
        <end position="333"/>
    </location>
</feature>
<keyword evidence="10" id="KW-1185">Reference proteome</keyword>
<dbReference type="AlphaFoldDB" id="A0A1M6BR15"/>
<feature type="transmembrane region" description="Helical" evidence="8">
    <location>
        <begin position="436"/>
        <end position="454"/>
    </location>
</feature>
<keyword evidence="4 8" id="KW-1003">Cell membrane</keyword>
<dbReference type="Pfam" id="PF01235">
    <property type="entry name" value="Na_Ala_symp"/>
    <property type="match status" value="1"/>
</dbReference>
<feature type="transmembrane region" description="Helical" evidence="8">
    <location>
        <begin position="244"/>
        <end position="266"/>
    </location>
</feature>
<dbReference type="PANTHER" id="PTHR30330">
    <property type="entry name" value="AGSS FAMILY TRANSPORTER, SODIUM-ALANINE"/>
    <property type="match status" value="1"/>
</dbReference>
<reference evidence="9 10" key="1">
    <citation type="submission" date="2016-11" db="EMBL/GenBank/DDBJ databases">
        <authorList>
            <person name="Jaros S."/>
            <person name="Januszkiewicz K."/>
            <person name="Wedrychowicz H."/>
        </authorList>
    </citation>
    <scope>NUCLEOTIDE SEQUENCE [LARGE SCALE GENOMIC DNA]</scope>
    <source>
        <strain evidence="9 10">DSM 17477</strain>
    </source>
</reference>
<dbReference type="NCBIfam" id="TIGR00835">
    <property type="entry name" value="agcS"/>
    <property type="match status" value="1"/>
</dbReference>
<dbReference type="InterPro" id="IPR001463">
    <property type="entry name" value="Na/Ala_symport"/>
</dbReference>
<accession>A0A1M6BR15</accession>
<evidence type="ECO:0000256" key="7">
    <source>
        <dbReference type="ARBA" id="ARBA00023136"/>
    </source>
</evidence>
<evidence type="ECO:0000256" key="3">
    <source>
        <dbReference type="ARBA" id="ARBA00022448"/>
    </source>
</evidence>
<evidence type="ECO:0000256" key="1">
    <source>
        <dbReference type="ARBA" id="ARBA00004651"/>
    </source>
</evidence>
<keyword evidence="6 8" id="KW-1133">Transmembrane helix</keyword>
<organism evidence="9 10">
    <name type="scientific">Dethiosulfatibacter aminovorans DSM 17477</name>
    <dbReference type="NCBI Taxonomy" id="1121476"/>
    <lineage>
        <taxon>Bacteria</taxon>
        <taxon>Bacillati</taxon>
        <taxon>Bacillota</taxon>
        <taxon>Tissierellia</taxon>
        <taxon>Dethiosulfatibacter</taxon>
    </lineage>
</organism>
<evidence type="ECO:0000313" key="9">
    <source>
        <dbReference type="EMBL" id="SHI51146.1"/>
    </source>
</evidence>
<evidence type="ECO:0000256" key="4">
    <source>
        <dbReference type="ARBA" id="ARBA00022475"/>
    </source>
</evidence>
<keyword evidence="8" id="KW-0769">Symport</keyword>
<dbReference type="Gene3D" id="1.20.1740.10">
    <property type="entry name" value="Amino acid/polyamine transporter I"/>
    <property type="match status" value="1"/>
</dbReference>
<feature type="transmembrane region" description="Helical" evidence="8">
    <location>
        <begin position="217"/>
        <end position="238"/>
    </location>
</feature>
<comment type="similarity">
    <text evidence="2 8">Belongs to the alanine or glycine:cation symporter (AGCS) (TC 2.A.25) family.</text>
</comment>
<dbReference type="EMBL" id="FQZL01000005">
    <property type="protein sequence ID" value="SHI51146.1"/>
    <property type="molecule type" value="Genomic_DNA"/>
</dbReference>
<evidence type="ECO:0000256" key="2">
    <source>
        <dbReference type="ARBA" id="ARBA00009261"/>
    </source>
</evidence>
<keyword evidence="5 8" id="KW-0812">Transmembrane</keyword>
<comment type="subcellular location">
    <subcellularLocation>
        <location evidence="1 8">Cell membrane</location>
        <topology evidence="1 8">Multi-pass membrane protein</topology>
    </subcellularLocation>
</comment>
<dbReference type="PRINTS" id="PR00175">
    <property type="entry name" value="NAALASMPORT"/>
</dbReference>
<protein>
    <submittedName>
        <fullName evidence="9">Alanine or glycine:cation symporter, AGCS family</fullName>
    </submittedName>
</protein>
<feature type="transmembrane region" description="Helical" evidence="8">
    <location>
        <begin position="189"/>
        <end position="210"/>
    </location>
</feature>
<feature type="transmembrane region" description="Helical" evidence="8">
    <location>
        <begin position="12"/>
        <end position="35"/>
    </location>
</feature>
<feature type="transmembrane region" description="Helical" evidence="8">
    <location>
        <begin position="398"/>
        <end position="416"/>
    </location>
</feature>
<feature type="transmembrane region" description="Helical" evidence="8">
    <location>
        <begin position="150"/>
        <end position="169"/>
    </location>
</feature>
<evidence type="ECO:0000313" key="10">
    <source>
        <dbReference type="Proteomes" id="UP000184052"/>
    </source>
</evidence>
<dbReference type="GO" id="GO:0005283">
    <property type="term" value="F:amino acid:sodium symporter activity"/>
    <property type="evidence" value="ECO:0007669"/>
    <property type="project" value="InterPro"/>
</dbReference>
<evidence type="ECO:0000256" key="8">
    <source>
        <dbReference type="RuleBase" id="RU363064"/>
    </source>
</evidence>